<evidence type="ECO:0000313" key="1">
    <source>
        <dbReference type="EMBL" id="MCA9727303.1"/>
    </source>
</evidence>
<name>A0A956RNP3_UNCEI</name>
<organism evidence="1 2">
    <name type="scientific">Eiseniibacteriota bacterium</name>
    <dbReference type="NCBI Taxonomy" id="2212470"/>
    <lineage>
        <taxon>Bacteria</taxon>
        <taxon>Candidatus Eiseniibacteriota</taxon>
    </lineage>
</organism>
<dbReference type="EMBL" id="JAGQHR010000142">
    <property type="protein sequence ID" value="MCA9727303.1"/>
    <property type="molecule type" value="Genomic_DNA"/>
</dbReference>
<dbReference type="Proteomes" id="UP000697710">
    <property type="component" value="Unassembled WGS sequence"/>
</dbReference>
<sequence>MTPNTNRATGLELPLRPGIEIQGPPTTGKHLGLWIQGSFLVPEEMAGGRAHRKLVLAVMSGDSNGSCAPFLETALFPDDETRSGGNVGGFFQLDVLAHSGWDHAGTYYVVCSIGPYVSEVLPVLVS</sequence>
<protein>
    <submittedName>
        <fullName evidence="1">Uncharacterized protein</fullName>
    </submittedName>
</protein>
<evidence type="ECO:0000313" key="2">
    <source>
        <dbReference type="Proteomes" id="UP000697710"/>
    </source>
</evidence>
<gene>
    <name evidence="1" type="ORF">KC729_06435</name>
</gene>
<reference evidence="1" key="2">
    <citation type="journal article" date="2021" name="Microbiome">
        <title>Successional dynamics and alternative stable states in a saline activated sludge microbial community over 9 years.</title>
        <authorList>
            <person name="Wang Y."/>
            <person name="Ye J."/>
            <person name="Ju F."/>
            <person name="Liu L."/>
            <person name="Boyd J.A."/>
            <person name="Deng Y."/>
            <person name="Parks D.H."/>
            <person name="Jiang X."/>
            <person name="Yin X."/>
            <person name="Woodcroft B.J."/>
            <person name="Tyson G.W."/>
            <person name="Hugenholtz P."/>
            <person name="Polz M.F."/>
            <person name="Zhang T."/>
        </authorList>
    </citation>
    <scope>NUCLEOTIDE SEQUENCE</scope>
    <source>
        <strain evidence="1">HKST-UBA01</strain>
    </source>
</reference>
<proteinExistence type="predicted"/>
<comment type="caution">
    <text evidence="1">The sequence shown here is derived from an EMBL/GenBank/DDBJ whole genome shotgun (WGS) entry which is preliminary data.</text>
</comment>
<accession>A0A956RNP3</accession>
<dbReference type="AlphaFoldDB" id="A0A956RNP3"/>
<reference evidence="1" key="1">
    <citation type="submission" date="2020-04" db="EMBL/GenBank/DDBJ databases">
        <authorList>
            <person name="Zhang T."/>
        </authorList>
    </citation>
    <scope>NUCLEOTIDE SEQUENCE</scope>
    <source>
        <strain evidence="1">HKST-UBA01</strain>
    </source>
</reference>